<organism evidence="14 15">
    <name type="scientific">Byssothecium circinans</name>
    <dbReference type="NCBI Taxonomy" id="147558"/>
    <lineage>
        <taxon>Eukaryota</taxon>
        <taxon>Fungi</taxon>
        <taxon>Dikarya</taxon>
        <taxon>Ascomycota</taxon>
        <taxon>Pezizomycotina</taxon>
        <taxon>Dothideomycetes</taxon>
        <taxon>Pleosporomycetidae</taxon>
        <taxon>Pleosporales</taxon>
        <taxon>Massarineae</taxon>
        <taxon>Massarinaceae</taxon>
        <taxon>Byssothecium</taxon>
    </lineage>
</organism>
<dbReference type="Pfam" id="PF01872">
    <property type="entry name" value="RibD_C"/>
    <property type="match status" value="1"/>
</dbReference>
<comment type="similarity">
    <text evidence="3">Belongs to the HTP reductase family.</text>
</comment>
<evidence type="ECO:0000256" key="10">
    <source>
        <dbReference type="ARBA" id="ARBA00031630"/>
    </source>
</evidence>
<protein>
    <recommendedName>
        <fullName evidence="5">2,5-diamino-6-ribosylamino-4(3H)-pyrimidinone 5'-phosphate reductase</fullName>
        <ecNumber evidence="4">1.1.1.302</ecNumber>
    </recommendedName>
    <alternativeName>
        <fullName evidence="10">2,5-diamino-6-(5-phospho-D-ribosylamino)pyrimidin-4(3H)-one reductase</fullName>
    </alternativeName>
    <alternativeName>
        <fullName evidence="9">2,5-diamino-6-ribitylamino-4(3H)-pyrimidinone 5'-phosphate synthase</fullName>
    </alternativeName>
</protein>
<evidence type="ECO:0000256" key="5">
    <source>
        <dbReference type="ARBA" id="ARBA00015035"/>
    </source>
</evidence>
<dbReference type="GO" id="GO:0008703">
    <property type="term" value="F:5-amino-6-(5-phosphoribosylamino)uracil reductase activity"/>
    <property type="evidence" value="ECO:0007669"/>
    <property type="project" value="InterPro"/>
</dbReference>
<comment type="pathway">
    <text evidence="2">Cofactor biosynthesis; riboflavin biosynthesis.</text>
</comment>
<comment type="catalytic activity">
    <reaction evidence="12">
        <text>2,5-diamino-6-(1-D-ribitylamino)pyrimidin-4(3H)-one 5'-phosphate + NADP(+) = 2,5-diamino-6-(1-D-ribosylamino)pyrimidin-4(3H)-one 5'-phosphate + NADPH + H(+)</text>
        <dbReference type="Rhea" id="RHEA:27278"/>
        <dbReference type="ChEBI" id="CHEBI:15378"/>
        <dbReference type="ChEBI" id="CHEBI:57783"/>
        <dbReference type="ChEBI" id="CHEBI:58349"/>
        <dbReference type="ChEBI" id="CHEBI:58890"/>
        <dbReference type="ChEBI" id="CHEBI:59545"/>
        <dbReference type="EC" id="1.1.1.302"/>
    </reaction>
</comment>
<evidence type="ECO:0000256" key="4">
    <source>
        <dbReference type="ARBA" id="ARBA00012851"/>
    </source>
</evidence>
<dbReference type="PANTHER" id="PTHR38011:SF7">
    <property type="entry name" value="2,5-DIAMINO-6-RIBOSYLAMINO-4(3H)-PYRIMIDINONE 5'-PHOSPHATE REDUCTASE"/>
    <property type="match status" value="1"/>
</dbReference>
<name>A0A6A5U2A7_9PLEO</name>
<keyword evidence="7" id="KW-0521">NADP</keyword>
<dbReference type="Gene3D" id="3.40.430.10">
    <property type="entry name" value="Dihydrofolate Reductase, subunit A"/>
    <property type="match status" value="1"/>
</dbReference>
<evidence type="ECO:0000256" key="7">
    <source>
        <dbReference type="ARBA" id="ARBA00022857"/>
    </source>
</evidence>
<evidence type="ECO:0000256" key="9">
    <source>
        <dbReference type="ARBA" id="ARBA00030073"/>
    </source>
</evidence>
<dbReference type="EC" id="1.1.1.302" evidence="4"/>
<evidence type="ECO:0000256" key="3">
    <source>
        <dbReference type="ARBA" id="ARBA00009723"/>
    </source>
</evidence>
<comment type="catalytic activity">
    <reaction evidence="11">
        <text>2,5-diamino-6-(1-D-ribitylamino)pyrimidin-4(3H)-one 5'-phosphate + NAD(+) = 2,5-diamino-6-(1-D-ribosylamino)pyrimidin-4(3H)-one 5'-phosphate + NADH + H(+)</text>
        <dbReference type="Rhea" id="RHEA:27274"/>
        <dbReference type="ChEBI" id="CHEBI:15378"/>
        <dbReference type="ChEBI" id="CHEBI:57540"/>
        <dbReference type="ChEBI" id="CHEBI:57945"/>
        <dbReference type="ChEBI" id="CHEBI:58890"/>
        <dbReference type="ChEBI" id="CHEBI:59545"/>
        <dbReference type="EC" id="1.1.1.302"/>
    </reaction>
</comment>
<dbReference type="SUPFAM" id="SSF53597">
    <property type="entry name" value="Dihydrofolate reductase-like"/>
    <property type="match status" value="1"/>
</dbReference>
<dbReference type="InterPro" id="IPR002734">
    <property type="entry name" value="RibDG_C"/>
</dbReference>
<accession>A0A6A5U2A7</accession>
<comment type="function">
    <text evidence="1">Catalyzes an early step in riboflavin biosynthesis, the NADPH-dependent reduction of the ribose side chain of 2,5-diamino-6-ribosylamino-4(3H)-pyrimidinone 5'-phosphate, yielding 2,5-diamino-6-ribitylamino-4(3H)-pyrimidinone 5'-phosphate.</text>
</comment>
<dbReference type="InterPro" id="IPR024072">
    <property type="entry name" value="DHFR-like_dom_sf"/>
</dbReference>
<sequence>MAKPRETLTFPPSSSALIAPYLPPTPPPPSPLTKPFVTLTYATSLDASLSLAPGIQTALSGSESKAMTHYLRSRHSAILVGCGTAIADDPSLNCRIEGVGGYGGQGLQGQPRPVVLDPRGRWALSEESKVVRLAREGRGRAPWVFTVGDVEGGRRAVLEGVGGRFIKIESEEGRMDWGDALRVLGEEGVESVMVEGGGDVINTLLSPEHFGLVDSVIVTMAPTWLGKGGVAVIPEERRDGQGHKIAVGRLRDVKWVPLGDDVVLCGRP</sequence>
<evidence type="ECO:0000313" key="15">
    <source>
        <dbReference type="Proteomes" id="UP000800035"/>
    </source>
</evidence>
<proteinExistence type="inferred from homology"/>
<gene>
    <name evidence="14" type="ORF">CC80DRAFT_55195</name>
</gene>
<dbReference type="OrthoDB" id="5432at2759"/>
<dbReference type="PANTHER" id="PTHR38011">
    <property type="entry name" value="DIHYDROFOLATE REDUCTASE FAMILY PROTEIN (AFU_ORTHOLOGUE AFUA_8G06820)"/>
    <property type="match status" value="1"/>
</dbReference>
<dbReference type="GO" id="GO:0009231">
    <property type="term" value="P:riboflavin biosynthetic process"/>
    <property type="evidence" value="ECO:0007669"/>
    <property type="project" value="UniProtKB-KW"/>
</dbReference>
<evidence type="ECO:0000256" key="8">
    <source>
        <dbReference type="ARBA" id="ARBA00023002"/>
    </source>
</evidence>
<evidence type="ECO:0000256" key="2">
    <source>
        <dbReference type="ARBA" id="ARBA00005104"/>
    </source>
</evidence>
<dbReference type="AlphaFoldDB" id="A0A6A5U2A7"/>
<evidence type="ECO:0000256" key="12">
    <source>
        <dbReference type="ARBA" id="ARBA00049020"/>
    </source>
</evidence>
<evidence type="ECO:0000256" key="11">
    <source>
        <dbReference type="ARBA" id="ARBA00047550"/>
    </source>
</evidence>
<evidence type="ECO:0000256" key="6">
    <source>
        <dbReference type="ARBA" id="ARBA00022619"/>
    </source>
</evidence>
<evidence type="ECO:0000256" key="1">
    <source>
        <dbReference type="ARBA" id="ARBA00003555"/>
    </source>
</evidence>
<dbReference type="EMBL" id="ML976990">
    <property type="protein sequence ID" value="KAF1957146.1"/>
    <property type="molecule type" value="Genomic_DNA"/>
</dbReference>
<evidence type="ECO:0000313" key="14">
    <source>
        <dbReference type="EMBL" id="KAF1957146.1"/>
    </source>
</evidence>
<feature type="domain" description="Bacterial bifunctional deaminase-reductase C-terminal" evidence="13">
    <location>
        <begin position="35"/>
        <end position="264"/>
    </location>
</feature>
<evidence type="ECO:0000259" key="13">
    <source>
        <dbReference type="Pfam" id="PF01872"/>
    </source>
</evidence>
<reference evidence="14" key="1">
    <citation type="journal article" date="2020" name="Stud. Mycol.">
        <title>101 Dothideomycetes genomes: a test case for predicting lifestyles and emergence of pathogens.</title>
        <authorList>
            <person name="Haridas S."/>
            <person name="Albert R."/>
            <person name="Binder M."/>
            <person name="Bloem J."/>
            <person name="Labutti K."/>
            <person name="Salamov A."/>
            <person name="Andreopoulos B."/>
            <person name="Baker S."/>
            <person name="Barry K."/>
            <person name="Bills G."/>
            <person name="Bluhm B."/>
            <person name="Cannon C."/>
            <person name="Castanera R."/>
            <person name="Culley D."/>
            <person name="Daum C."/>
            <person name="Ezra D."/>
            <person name="Gonzalez J."/>
            <person name="Henrissat B."/>
            <person name="Kuo A."/>
            <person name="Liang C."/>
            <person name="Lipzen A."/>
            <person name="Lutzoni F."/>
            <person name="Magnuson J."/>
            <person name="Mondo S."/>
            <person name="Nolan M."/>
            <person name="Ohm R."/>
            <person name="Pangilinan J."/>
            <person name="Park H.-J."/>
            <person name="Ramirez L."/>
            <person name="Alfaro M."/>
            <person name="Sun H."/>
            <person name="Tritt A."/>
            <person name="Yoshinaga Y."/>
            <person name="Zwiers L.-H."/>
            <person name="Turgeon B."/>
            <person name="Goodwin S."/>
            <person name="Spatafora J."/>
            <person name="Crous P."/>
            <person name="Grigoriev I."/>
        </authorList>
    </citation>
    <scope>NUCLEOTIDE SEQUENCE</scope>
    <source>
        <strain evidence="14">CBS 675.92</strain>
    </source>
</reference>
<dbReference type="Proteomes" id="UP000800035">
    <property type="component" value="Unassembled WGS sequence"/>
</dbReference>
<keyword evidence="8" id="KW-0560">Oxidoreductase</keyword>
<dbReference type="InterPro" id="IPR050765">
    <property type="entry name" value="Riboflavin_Biosynth_HTPR"/>
</dbReference>
<keyword evidence="15" id="KW-1185">Reference proteome</keyword>
<keyword evidence="6" id="KW-0686">Riboflavin biosynthesis</keyword>